<organism evidence="3">
    <name type="scientific">Palpitomonas bilix</name>
    <dbReference type="NCBI Taxonomy" id="652834"/>
    <lineage>
        <taxon>Eukaryota</taxon>
        <taxon>Eukaryota incertae sedis</taxon>
    </lineage>
</organism>
<feature type="compositionally biased region" description="Basic residues" evidence="2">
    <location>
        <begin position="837"/>
        <end position="847"/>
    </location>
</feature>
<feature type="compositionally biased region" description="Polar residues" evidence="2">
    <location>
        <begin position="397"/>
        <end position="409"/>
    </location>
</feature>
<sequence>MSSGESGEGEKVLVDKEKLQQLQDELATLRAEAESGKRLLALKQHQQSARAAYFDRAEKAAVERDAEIAFQAWSAGRRQGAQRRKVVLELFGRRRAKKVFEAWASAVVASYVEKLEERQGKGGGEEGSSARVEELEKKLAEAEEQVKEGEEKRIAMESKMKQFSDVVKKTVSDRYTAYFDDLKKKTAVARDRFFERALKLDQAHSLYSVFSAWSKLMRENKKRRLFVMWKMGRNKLNYVFHTWVDAVWNAKEEVKEKKLEEAATEAAMAQLKRDEQRNYQEEIEEKAETIAALKVEVEEERKKSSEWSMQLKEMEAKLLTVEGQVEDVKIEGRRLKDTNKKLEASLKEVNEKLKKAEAGVEGEKTGGEGTAHTGEEGGGEEGEEGRGEGKGEEGSEVGQSSVRTLMSETSELKQQVAEMQMEVEKWKERAERAAEDATSRVREANHNRIKAEMSAQRAEEAGELMRRKWEELNCAKQESEEAMQSAMKKLTKENKALSSQLGGGLRGKLGGGSESSDREKRHGRQVLSWIEQKLLVAAHTAQQAVARKDELIKKLTEAVMKEMERSGGVVRSFIAATTSPNRSRKVPFGEKKLEEALVSAQSFLTVSTELAEAIKDEGRMALGEAALVDEIMAGLRSLARQTATEERKRSGRGERGDDNGGEGEDGAEEDDIDYYDDEGSSVKALFDRTSADALDALLDAGVDPNDIIRKLSLIFDHFPTLARSSLLSISRYLVTAADRQEGRGEIIERAEGVAKASLSGNLNRLVQPPSSSPPSTSISGTTRPIRTAPAGGSSTDRKGKNKEEGSSMTLPPLRSRQDVLKFAWGDDLDSKKGSFAKPRRATPHRTPHPPPSRGGRKGAK</sequence>
<name>A0A7S3DMD0_9EUKA</name>
<feature type="compositionally biased region" description="Acidic residues" evidence="2">
    <location>
        <begin position="659"/>
        <end position="674"/>
    </location>
</feature>
<feature type="coiled-coil region" evidence="1">
    <location>
        <begin position="125"/>
        <end position="159"/>
    </location>
</feature>
<feature type="region of interest" description="Disordered" evidence="2">
    <location>
        <begin position="762"/>
        <end position="860"/>
    </location>
</feature>
<keyword evidence="1" id="KW-0175">Coiled coil</keyword>
<dbReference type="AlphaFoldDB" id="A0A7S3DMD0"/>
<feature type="region of interest" description="Disordered" evidence="2">
    <location>
        <begin position="639"/>
        <end position="674"/>
    </location>
</feature>
<feature type="coiled-coil region" evidence="1">
    <location>
        <begin position="12"/>
        <end position="39"/>
    </location>
</feature>
<accession>A0A7S3DMD0</accession>
<reference evidence="3" key="1">
    <citation type="submission" date="2021-01" db="EMBL/GenBank/DDBJ databases">
        <authorList>
            <person name="Corre E."/>
            <person name="Pelletier E."/>
            <person name="Niang G."/>
            <person name="Scheremetjew M."/>
            <person name="Finn R."/>
            <person name="Kale V."/>
            <person name="Holt S."/>
            <person name="Cochrane G."/>
            <person name="Meng A."/>
            <person name="Brown T."/>
            <person name="Cohen L."/>
        </authorList>
    </citation>
    <scope>NUCLEOTIDE SEQUENCE</scope>
    <source>
        <strain evidence="3">NIES-2562</strain>
    </source>
</reference>
<evidence type="ECO:0000256" key="1">
    <source>
        <dbReference type="SAM" id="Coils"/>
    </source>
</evidence>
<evidence type="ECO:0000313" key="3">
    <source>
        <dbReference type="EMBL" id="CAE0261655.1"/>
    </source>
</evidence>
<feature type="compositionally biased region" description="Basic and acidic residues" evidence="2">
    <location>
        <begin position="643"/>
        <end position="658"/>
    </location>
</feature>
<dbReference type="EMBL" id="HBIB01036801">
    <property type="protein sequence ID" value="CAE0261655.1"/>
    <property type="molecule type" value="Transcribed_RNA"/>
</dbReference>
<feature type="compositionally biased region" description="Gly residues" evidence="2">
    <location>
        <begin position="501"/>
        <end position="513"/>
    </location>
</feature>
<feature type="compositionally biased region" description="Basic and acidic residues" evidence="2">
    <location>
        <begin position="353"/>
        <end position="366"/>
    </location>
</feature>
<feature type="region of interest" description="Disordered" evidence="2">
    <location>
        <begin position="493"/>
        <end position="523"/>
    </location>
</feature>
<proteinExistence type="predicted"/>
<evidence type="ECO:0000256" key="2">
    <source>
        <dbReference type="SAM" id="MobiDB-lite"/>
    </source>
</evidence>
<feature type="region of interest" description="Disordered" evidence="2">
    <location>
        <begin position="427"/>
        <end position="459"/>
    </location>
</feature>
<feature type="compositionally biased region" description="Basic and acidic residues" evidence="2">
    <location>
        <begin position="384"/>
        <end position="393"/>
    </location>
</feature>
<gene>
    <name evidence="3" type="ORF">PBIL07802_LOCUS23948</name>
</gene>
<feature type="region of interest" description="Disordered" evidence="2">
    <location>
        <begin position="353"/>
        <end position="409"/>
    </location>
</feature>
<protein>
    <submittedName>
        <fullName evidence="3">Uncharacterized protein</fullName>
    </submittedName>
</protein>
<feature type="compositionally biased region" description="Basic and acidic residues" evidence="2">
    <location>
        <begin position="795"/>
        <end position="805"/>
    </location>
</feature>
<feature type="compositionally biased region" description="Low complexity" evidence="2">
    <location>
        <begin position="773"/>
        <end position="787"/>
    </location>
</feature>